<name>A0A5J9SEY4_9POAL</name>
<sequence>MICKVYFGQKTKEWDDEGALGADHSLGEAEINDQSLNAATATDAMVTADRSRCDQIVGAAADNVAMAMQVQSRCVGADAAEVTTEEQPVPDHVVGAAVTKVVMEQPSPGAKKIKSGAVKTNEASMQHKKQQHKPPGEFSVAECIAAIREMVDVSNEEKVLACDLFRDDVNREIFLSLDATLRTLWLKKQLTKLC</sequence>
<dbReference type="Gramene" id="TVT97761">
    <property type="protein sequence ID" value="TVT97761"/>
    <property type="gene ID" value="EJB05_56970"/>
</dbReference>
<proteinExistence type="predicted"/>
<accession>A0A5J9SEY4</accession>
<reference evidence="1 2" key="1">
    <citation type="journal article" date="2019" name="Sci. Rep.">
        <title>A high-quality genome of Eragrostis curvula grass provides insights into Poaceae evolution and supports new strategies to enhance forage quality.</title>
        <authorList>
            <person name="Carballo J."/>
            <person name="Santos B.A.C.M."/>
            <person name="Zappacosta D."/>
            <person name="Garbus I."/>
            <person name="Selva J.P."/>
            <person name="Gallo C.A."/>
            <person name="Diaz A."/>
            <person name="Albertini E."/>
            <person name="Caccamo M."/>
            <person name="Echenique V."/>
        </authorList>
    </citation>
    <scope>NUCLEOTIDE SEQUENCE [LARGE SCALE GENOMIC DNA]</scope>
    <source>
        <strain evidence="2">cv. Victoria</strain>
        <tissue evidence="1">Leaf</tissue>
    </source>
</reference>
<evidence type="ECO:0000313" key="1">
    <source>
        <dbReference type="EMBL" id="TVT97761.1"/>
    </source>
</evidence>
<evidence type="ECO:0000313" key="2">
    <source>
        <dbReference type="Proteomes" id="UP000324897"/>
    </source>
</evidence>
<organism evidence="1 2">
    <name type="scientific">Eragrostis curvula</name>
    <name type="common">weeping love grass</name>
    <dbReference type="NCBI Taxonomy" id="38414"/>
    <lineage>
        <taxon>Eukaryota</taxon>
        <taxon>Viridiplantae</taxon>
        <taxon>Streptophyta</taxon>
        <taxon>Embryophyta</taxon>
        <taxon>Tracheophyta</taxon>
        <taxon>Spermatophyta</taxon>
        <taxon>Magnoliopsida</taxon>
        <taxon>Liliopsida</taxon>
        <taxon>Poales</taxon>
        <taxon>Poaceae</taxon>
        <taxon>PACMAD clade</taxon>
        <taxon>Chloridoideae</taxon>
        <taxon>Eragrostideae</taxon>
        <taxon>Eragrostidinae</taxon>
        <taxon>Eragrostis</taxon>
    </lineage>
</organism>
<feature type="non-terminal residue" evidence="1">
    <location>
        <position position="1"/>
    </location>
</feature>
<comment type="caution">
    <text evidence="1">The sequence shown here is derived from an EMBL/GenBank/DDBJ whole genome shotgun (WGS) entry which is preliminary data.</text>
</comment>
<protein>
    <submittedName>
        <fullName evidence="1">Uncharacterized protein</fullName>
    </submittedName>
</protein>
<dbReference type="EMBL" id="RWGY01000945">
    <property type="protein sequence ID" value="TVT97761.1"/>
    <property type="molecule type" value="Genomic_DNA"/>
</dbReference>
<dbReference type="PANTHER" id="PTHR34395:SF15">
    <property type="entry name" value="OS09G0292400 PROTEIN"/>
    <property type="match status" value="1"/>
</dbReference>
<dbReference type="AlphaFoldDB" id="A0A5J9SEY4"/>
<dbReference type="OrthoDB" id="689209at2759"/>
<dbReference type="Proteomes" id="UP000324897">
    <property type="component" value="Unassembled WGS sequence"/>
</dbReference>
<gene>
    <name evidence="1" type="ORF">EJB05_56970</name>
</gene>
<keyword evidence="2" id="KW-1185">Reference proteome</keyword>
<dbReference type="PANTHER" id="PTHR34395">
    <property type="entry name" value="OS11G0427500 PROTEIN"/>
    <property type="match status" value="1"/>
</dbReference>